<sequence>MTTLNVIILTAAFLLLSILLLHLFNTIVNLIAIIKGAPFVPSRDSVISSMIEELGLGSGINVVDIGSGDGRVVIALAKAGYNAHGIEINPYLVIKSRLKVMLQRRKNARIHWGDMWAYNLSSYDCIVLYGIGRIMDDLEKKLMNECRSGTLVLSNFFKFPNLEQIKQVERLRVFKV</sequence>
<evidence type="ECO:0000256" key="2">
    <source>
        <dbReference type="ARBA" id="ARBA00022679"/>
    </source>
</evidence>
<accession>A0A955LJQ0</accession>
<keyword evidence="3" id="KW-0949">S-adenosyl-L-methionine</keyword>
<evidence type="ECO:0000313" key="5">
    <source>
        <dbReference type="Proteomes" id="UP000751518"/>
    </source>
</evidence>
<dbReference type="SUPFAM" id="SSF53335">
    <property type="entry name" value="S-adenosyl-L-methionine-dependent methyltransferases"/>
    <property type="match status" value="1"/>
</dbReference>
<dbReference type="PANTHER" id="PTHR13610:SF9">
    <property type="entry name" value="FI06469P"/>
    <property type="match status" value="1"/>
</dbReference>
<name>A0A955LJQ0_UNCKA</name>
<evidence type="ECO:0000256" key="3">
    <source>
        <dbReference type="ARBA" id="ARBA00022691"/>
    </source>
</evidence>
<dbReference type="Pfam" id="PF13489">
    <property type="entry name" value="Methyltransf_23"/>
    <property type="match status" value="1"/>
</dbReference>
<protein>
    <submittedName>
        <fullName evidence="4">Class I SAM-dependent methyltransferase</fullName>
    </submittedName>
</protein>
<dbReference type="PANTHER" id="PTHR13610">
    <property type="entry name" value="METHYLTRANSFERASE DOMAIN-CONTAINING PROTEIN"/>
    <property type="match status" value="1"/>
</dbReference>
<dbReference type="Gene3D" id="3.40.50.150">
    <property type="entry name" value="Vaccinia Virus protein VP39"/>
    <property type="match status" value="1"/>
</dbReference>
<dbReference type="CDD" id="cd02440">
    <property type="entry name" value="AdoMet_MTases"/>
    <property type="match status" value="1"/>
</dbReference>
<proteinExistence type="predicted"/>
<gene>
    <name evidence="4" type="ORF">KC614_01585</name>
</gene>
<organism evidence="4 5">
    <name type="scientific">candidate division WWE3 bacterium</name>
    <dbReference type="NCBI Taxonomy" id="2053526"/>
    <lineage>
        <taxon>Bacteria</taxon>
        <taxon>Katanobacteria</taxon>
    </lineage>
</organism>
<reference evidence="4" key="2">
    <citation type="journal article" date="2021" name="Microbiome">
        <title>Successional dynamics and alternative stable states in a saline activated sludge microbial community over 9 years.</title>
        <authorList>
            <person name="Wang Y."/>
            <person name="Ye J."/>
            <person name="Ju F."/>
            <person name="Liu L."/>
            <person name="Boyd J.A."/>
            <person name="Deng Y."/>
            <person name="Parks D.H."/>
            <person name="Jiang X."/>
            <person name="Yin X."/>
            <person name="Woodcroft B.J."/>
            <person name="Tyson G.W."/>
            <person name="Hugenholtz P."/>
            <person name="Polz M.F."/>
            <person name="Zhang T."/>
        </authorList>
    </citation>
    <scope>NUCLEOTIDE SEQUENCE</scope>
    <source>
        <strain evidence="4">HKST-UBA03</strain>
    </source>
</reference>
<dbReference type="InterPro" id="IPR029063">
    <property type="entry name" value="SAM-dependent_MTases_sf"/>
</dbReference>
<dbReference type="GO" id="GO:0032259">
    <property type="term" value="P:methylation"/>
    <property type="evidence" value="ECO:0007669"/>
    <property type="project" value="UniProtKB-KW"/>
</dbReference>
<dbReference type="AlphaFoldDB" id="A0A955LJQ0"/>
<dbReference type="EMBL" id="JAGQKZ010000008">
    <property type="protein sequence ID" value="MCA9391880.1"/>
    <property type="molecule type" value="Genomic_DNA"/>
</dbReference>
<reference evidence="4" key="1">
    <citation type="submission" date="2020-04" db="EMBL/GenBank/DDBJ databases">
        <authorList>
            <person name="Zhang T."/>
        </authorList>
    </citation>
    <scope>NUCLEOTIDE SEQUENCE</scope>
    <source>
        <strain evidence="4">HKST-UBA03</strain>
    </source>
</reference>
<keyword evidence="1 4" id="KW-0489">Methyltransferase</keyword>
<dbReference type="InterPro" id="IPR026170">
    <property type="entry name" value="FAM173A/B"/>
</dbReference>
<keyword evidence="2" id="KW-0808">Transferase</keyword>
<comment type="caution">
    <text evidence="4">The sequence shown here is derived from an EMBL/GenBank/DDBJ whole genome shotgun (WGS) entry which is preliminary data.</text>
</comment>
<evidence type="ECO:0000256" key="1">
    <source>
        <dbReference type="ARBA" id="ARBA00022603"/>
    </source>
</evidence>
<evidence type="ECO:0000313" key="4">
    <source>
        <dbReference type="EMBL" id="MCA9391880.1"/>
    </source>
</evidence>
<dbReference type="Proteomes" id="UP000751518">
    <property type="component" value="Unassembled WGS sequence"/>
</dbReference>
<dbReference type="GO" id="GO:0016279">
    <property type="term" value="F:protein-lysine N-methyltransferase activity"/>
    <property type="evidence" value="ECO:0007669"/>
    <property type="project" value="InterPro"/>
</dbReference>